<gene>
    <name evidence="1" type="ORF">RBSWK_04517</name>
</gene>
<dbReference type="AlphaFoldDB" id="L7CBE3"/>
<evidence type="ECO:0000313" key="2">
    <source>
        <dbReference type="Proteomes" id="UP000010959"/>
    </source>
</evidence>
<name>L7CBE3_RHOBT</name>
<organism evidence="1 2">
    <name type="scientific">Rhodopirellula baltica SWK14</name>
    <dbReference type="NCBI Taxonomy" id="993516"/>
    <lineage>
        <taxon>Bacteria</taxon>
        <taxon>Pseudomonadati</taxon>
        <taxon>Planctomycetota</taxon>
        <taxon>Planctomycetia</taxon>
        <taxon>Pirellulales</taxon>
        <taxon>Pirellulaceae</taxon>
        <taxon>Rhodopirellula</taxon>
    </lineage>
</organism>
<dbReference type="EMBL" id="AMWG01000121">
    <property type="protein sequence ID" value="ELP31499.1"/>
    <property type="molecule type" value="Genomic_DNA"/>
</dbReference>
<reference evidence="1 2" key="1">
    <citation type="journal article" date="2013" name="Mar. Genomics">
        <title>Expression of sulfatases in Rhodopirellula baltica and the diversity of sulfatases in the genus Rhodopirellula.</title>
        <authorList>
            <person name="Wegner C.E."/>
            <person name="Richter-Heitmann T."/>
            <person name="Klindworth A."/>
            <person name="Klockow C."/>
            <person name="Richter M."/>
            <person name="Achstetter T."/>
            <person name="Glockner F.O."/>
            <person name="Harder J."/>
        </authorList>
    </citation>
    <scope>NUCLEOTIDE SEQUENCE [LARGE SCALE GENOMIC DNA]</scope>
    <source>
        <strain evidence="1 2">SWK14</strain>
    </source>
</reference>
<accession>L7CBE3</accession>
<dbReference type="Proteomes" id="UP000010959">
    <property type="component" value="Unassembled WGS sequence"/>
</dbReference>
<protein>
    <submittedName>
        <fullName evidence="1">Uncharacterized protein</fullName>
    </submittedName>
</protein>
<proteinExistence type="predicted"/>
<dbReference type="PATRIC" id="fig|993516.3.peg.4822"/>
<comment type="caution">
    <text evidence="1">The sequence shown here is derived from an EMBL/GenBank/DDBJ whole genome shotgun (WGS) entry which is preliminary data.</text>
</comment>
<evidence type="ECO:0000313" key="1">
    <source>
        <dbReference type="EMBL" id="ELP31499.1"/>
    </source>
</evidence>
<sequence>MSGTWSSFEQPGHFNFIDHHSHRFDPGSFASGTANFSANRIATMKMITQLIDLISGWLSIAARSIAK</sequence>